<dbReference type="CDD" id="cd14014">
    <property type="entry name" value="STKc_PknB_like"/>
    <property type="match status" value="1"/>
</dbReference>
<keyword evidence="5 10" id="KW-0418">Kinase</keyword>
<dbReference type="Pfam" id="PF00069">
    <property type="entry name" value="Pkinase"/>
    <property type="match status" value="1"/>
</dbReference>
<proteinExistence type="predicted"/>
<dbReference type="Proteomes" id="UP000315995">
    <property type="component" value="Chromosome"/>
</dbReference>
<dbReference type="PANTHER" id="PTHR43289">
    <property type="entry name" value="MITOGEN-ACTIVATED PROTEIN KINASE KINASE KINASE 20-RELATED"/>
    <property type="match status" value="1"/>
</dbReference>
<evidence type="ECO:0000256" key="6">
    <source>
        <dbReference type="ARBA" id="ARBA00022840"/>
    </source>
</evidence>
<keyword evidence="3" id="KW-0808">Transferase</keyword>
<dbReference type="RefSeq" id="WP_141196862.1">
    <property type="nucleotide sequence ID" value="NZ_CP041186.1"/>
</dbReference>
<keyword evidence="2 10" id="KW-0723">Serine/threonine-protein kinase</keyword>
<dbReference type="InterPro" id="IPR011009">
    <property type="entry name" value="Kinase-like_dom_sf"/>
</dbReference>
<reference evidence="10 11" key="1">
    <citation type="submission" date="2019-06" db="EMBL/GenBank/DDBJ databases">
        <title>Persicimonas caeni gen. nov., sp. nov., a predatory bacterium isolated from solar saltern.</title>
        <authorList>
            <person name="Wang S."/>
        </authorList>
    </citation>
    <scope>NUCLEOTIDE SEQUENCE [LARGE SCALE GENOMIC DNA]</scope>
    <source>
        <strain evidence="10 11">YN101</strain>
    </source>
</reference>
<dbReference type="OrthoDB" id="5508284at2"/>
<dbReference type="PROSITE" id="PS50011">
    <property type="entry name" value="PROTEIN_KINASE_DOM"/>
    <property type="match status" value="1"/>
</dbReference>
<evidence type="ECO:0000256" key="1">
    <source>
        <dbReference type="ARBA" id="ARBA00012513"/>
    </source>
</evidence>
<dbReference type="EC" id="2.7.11.1" evidence="1"/>
<dbReference type="GO" id="GO:0004674">
    <property type="term" value="F:protein serine/threonine kinase activity"/>
    <property type="evidence" value="ECO:0007669"/>
    <property type="project" value="UniProtKB-KW"/>
</dbReference>
<protein>
    <recommendedName>
        <fullName evidence="1">non-specific serine/threonine protein kinase</fullName>
        <ecNumber evidence="1">2.7.11.1</ecNumber>
    </recommendedName>
</protein>
<dbReference type="InterPro" id="IPR000719">
    <property type="entry name" value="Prot_kinase_dom"/>
</dbReference>
<dbReference type="InterPro" id="IPR017441">
    <property type="entry name" value="Protein_kinase_ATP_BS"/>
</dbReference>
<dbReference type="PROSITE" id="PS00108">
    <property type="entry name" value="PROTEIN_KINASE_ST"/>
    <property type="match status" value="1"/>
</dbReference>
<accession>A0A4Y6PPX3</accession>
<organism evidence="10 11">
    <name type="scientific">Persicimonas caeni</name>
    <dbReference type="NCBI Taxonomy" id="2292766"/>
    <lineage>
        <taxon>Bacteria</taxon>
        <taxon>Deltaproteobacteria</taxon>
        <taxon>Bradymonadales</taxon>
        <taxon>Bradymonadaceae</taxon>
        <taxon>Persicimonas</taxon>
    </lineage>
</organism>
<accession>A0A5B8Y785</accession>
<dbReference type="Gene3D" id="3.30.200.20">
    <property type="entry name" value="Phosphorylase Kinase, domain 1"/>
    <property type="match status" value="1"/>
</dbReference>
<evidence type="ECO:0000256" key="3">
    <source>
        <dbReference type="ARBA" id="ARBA00022679"/>
    </source>
</evidence>
<evidence type="ECO:0000313" key="11">
    <source>
        <dbReference type="Proteomes" id="UP000315995"/>
    </source>
</evidence>
<dbReference type="GO" id="GO:0005524">
    <property type="term" value="F:ATP binding"/>
    <property type="evidence" value="ECO:0007669"/>
    <property type="project" value="UniProtKB-UniRule"/>
</dbReference>
<gene>
    <name evidence="10" type="ORF">FIV42_06360</name>
</gene>
<sequence>MSSEQPTATKQAGLSEESSEVVPVNPPRYDGDLTGRVLSDRYLIEGCLGAGGMGTVYRAEHTLMKKTVAVKVLHPDVVGHGEAVERFRREAQAAAHIDHQNVCVATDFGEMAEGGFFLVMEYLEGNTLDETLVCVERFEPRRAIHIADQILAALHQAHSLGVVHRDLKPENIMLVKRDEDNDFVKIMDFGVARVRFGDEEDAKLTQAGRVYGTPMYMSPEQAAGAEDIDHRADLYTLGVMLFEMLTGTLPFVAKNPAQIMAMHMTEAPPSVRERIPEARIPKRLDRLVQKLMAKEPELRPSSAQEVREELEAIKQTGGTQSWMAFTRDAADTSGEAFRQVAHEVRPHIEQARTWVNENSVVRGVAMGAFAVLLAGLLVGPVVYLVWPEGGASTPEARIQEAKNLTEERDHYLADIDASNIVSVLATGDATKAVERLDKLDERHGPSAHLSFLQGRANAIVGDWTAALENYRTALELDGRYASEDRLVDDVVARYTSENDAQVELSEQILLEQLPEAVGTRRLSALARLGDTSAVRRRAKEALETSGRYDALPKWNRASIELRFAHGCDSHREQIDALVEAGDPRGLEVLRYYDRQPRSGCGTFKQSDCYGCIRKDLAEAISALEAKDEAQKDGGTDAAKTDADAKEAPTK</sequence>
<evidence type="ECO:0000256" key="5">
    <source>
        <dbReference type="ARBA" id="ARBA00022777"/>
    </source>
</evidence>
<dbReference type="InterPro" id="IPR008271">
    <property type="entry name" value="Ser/Thr_kinase_AS"/>
</dbReference>
<keyword evidence="6 7" id="KW-0067">ATP-binding</keyword>
<feature type="region of interest" description="Disordered" evidence="8">
    <location>
        <begin position="1"/>
        <end position="28"/>
    </location>
</feature>
<evidence type="ECO:0000256" key="4">
    <source>
        <dbReference type="ARBA" id="ARBA00022741"/>
    </source>
</evidence>
<feature type="binding site" evidence="7">
    <location>
        <position position="71"/>
    </location>
    <ligand>
        <name>ATP</name>
        <dbReference type="ChEBI" id="CHEBI:30616"/>
    </ligand>
</feature>
<dbReference type="PROSITE" id="PS00107">
    <property type="entry name" value="PROTEIN_KINASE_ATP"/>
    <property type="match status" value="1"/>
</dbReference>
<name>A0A4Y6PPX3_PERCE</name>
<dbReference type="Gene3D" id="1.10.510.10">
    <property type="entry name" value="Transferase(Phosphotransferase) domain 1"/>
    <property type="match status" value="1"/>
</dbReference>
<evidence type="ECO:0000256" key="7">
    <source>
        <dbReference type="PROSITE-ProRule" id="PRU10141"/>
    </source>
</evidence>
<evidence type="ECO:0000313" key="10">
    <source>
        <dbReference type="EMBL" id="QDG50368.1"/>
    </source>
</evidence>
<keyword evidence="11" id="KW-1185">Reference proteome</keyword>
<dbReference type="PANTHER" id="PTHR43289:SF34">
    <property type="entry name" value="SERINE_THREONINE-PROTEIN KINASE YBDM-RELATED"/>
    <property type="match status" value="1"/>
</dbReference>
<dbReference type="EMBL" id="CP041186">
    <property type="protein sequence ID" value="QDG50368.1"/>
    <property type="molecule type" value="Genomic_DNA"/>
</dbReference>
<feature type="compositionally biased region" description="Polar residues" evidence="8">
    <location>
        <begin position="1"/>
        <end position="12"/>
    </location>
</feature>
<keyword evidence="4 7" id="KW-0547">Nucleotide-binding</keyword>
<dbReference type="SMART" id="SM00220">
    <property type="entry name" value="S_TKc"/>
    <property type="match status" value="1"/>
</dbReference>
<feature type="region of interest" description="Disordered" evidence="8">
    <location>
        <begin position="625"/>
        <end position="650"/>
    </location>
</feature>
<feature type="domain" description="Protein kinase" evidence="9">
    <location>
        <begin position="42"/>
        <end position="323"/>
    </location>
</feature>
<evidence type="ECO:0000256" key="2">
    <source>
        <dbReference type="ARBA" id="ARBA00022527"/>
    </source>
</evidence>
<evidence type="ECO:0000256" key="8">
    <source>
        <dbReference type="SAM" id="MobiDB-lite"/>
    </source>
</evidence>
<dbReference type="SUPFAM" id="SSF56112">
    <property type="entry name" value="Protein kinase-like (PK-like)"/>
    <property type="match status" value="1"/>
</dbReference>
<dbReference type="FunFam" id="1.10.510.10:FF:000021">
    <property type="entry name" value="Serine/threonine protein kinase"/>
    <property type="match status" value="1"/>
</dbReference>
<evidence type="ECO:0000259" key="9">
    <source>
        <dbReference type="PROSITE" id="PS50011"/>
    </source>
</evidence>
<dbReference type="AlphaFoldDB" id="A0A4Y6PPX3"/>